<dbReference type="PANTHER" id="PTHR43255:SF1">
    <property type="entry name" value="IRON-SULFUR-BINDING OXIDOREDUCTASE FADF-RELATED"/>
    <property type="match status" value="1"/>
</dbReference>
<evidence type="ECO:0000313" key="7">
    <source>
        <dbReference type="EMBL" id="WRO23364.1"/>
    </source>
</evidence>
<keyword evidence="3" id="KW-0560">Oxidoreductase</keyword>
<evidence type="ECO:0000313" key="8">
    <source>
        <dbReference type="Proteomes" id="UP001329915"/>
    </source>
</evidence>
<dbReference type="GO" id="GO:0016491">
    <property type="term" value="F:oxidoreductase activity"/>
    <property type="evidence" value="ECO:0007669"/>
    <property type="project" value="UniProtKB-KW"/>
</dbReference>
<dbReference type="GO" id="GO:0005886">
    <property type="term" value="C:plasma membrane"/>
    <property type="evidence" value="ECO:0007669"/>
    <property type="project" value="TreeGrafter"/>
</dbReference>
<protein>
    <submittedName>
        <fullName evidence="7">(Fe-S)-binding protein</fullName>
    </submittedName>
</protein>
<reference evidence="7 8" key="1">
    <citation type="submission" date="2023-04" db="EMBL/GenBank/DDBJ databases">
        <authorList>
            <person name="Hsu D."/>
        </authorList>
    </citation>
    <scope>NUCLEOTIDE SEQUENCE [LARGE SCALE GENOMIC DNA]</scope>
    <source>
        <strain evidence="7 8">MK1</strain>
    </source>
</reference>
<evidence type="ECO:0000259" key="6">
    <source>
        <dbReference type="PROSITE" id="PS51379"/>
    </source>
</evidence>
<feature type="domain" description="4Fe-4S ferredoxin-type" evidence="6">
    <location>
        <begin position="13"/>
        <end position="42"/>
    </location>
</feature>
<dbReference type="Gene3D" id="1.10.1060.10">
    <property type="entry name" value="Alpha-helical ferredoxin"/>
    <property type="match status" value="1"/>
</dbReference>
<dbReference type="InterPro" id="IPR017896">
    <property type="entry name" value="4Fe4S_Fe-S-bd"/>
</dbReference>
<dbReference type="RefSeq" id="WP_366922750.1">
    <property type="nucleotide sequence ID" value="NZ_CP121694.1"/>
</dbReference>
<dbReference type="EMBL" id="CP121694">
    <property type="protein sequence ID" value="WRO23364.1"/>
    <property type="molecule type" value="Genomic_DNA"/>
</dbReference>
<evidence type="ECO:0000256" key="3">
    <source>
        <dbReference type="ARBA" id="ARBA00023002"/>
    </source>
</evidence>
<dbReference type="InterPro" id="IPR051460">
    <property type="entry name" value="HdrC_iron-sulfur_subunit"/>
</dbReference>
<sequence length="423" mass="47841">MKEKKLPLEVLSSRQLLELQACTRCGECLNWCPVYAKDSREEITPRAKLLRLKSAVKEEYSVFTKLFSKGKTKFPIDQQLMQIITQCSVCGQCHYVCPVRIDTVELWEAVREMLVAGGVHLPKGQWEMAKAIKESDNPWNHPNDLRYAWMNKALTENLIEKRPKNILKEEASVLYFVGCTAAYDEKINATAQQTINLLQAAEVDFGVLGENEPCCRGKLRRVGDPAWREYALENIEMLNSLNIDTVVISCPGCYKTIKQDYTKLKQLNFKIYHLTEYVQQLYDQGKIKFTQPMDLSVTYHDPCHLGRHNRIYDAPRDVIKALPGIQLIEMERIRQNSRCCGVGGGLKMAFPELQTEMSVERIHDAEKTGAEAVVTPCPSCYSGLKKGIDASDSTIKLYHFTELVTAALDVRPERDAGVIGGVG</sequence>
<evidence type="ECO:0000256" key="5">
    <source>
        <dbReference type="ARBA" id="ARBA00023014"/>
    </source>
</evidence>
<keyword evidence="1" id="KW-0004">4Fe-4S</keyword>
<dbReference type="GO" id="GO:0046872">
    <property type="term" value="F:metal ion binding"/>
    <property type="evidence" value="ECO:0007669"/>
    <property type="project" value="UniProtKB-KW"/>
</dbReference>
<accession>A0AAU0URE4</accession>
<dbReference type="InterPro" id="IPR017900">
    <property type="entry name" value="4Fe4S_Fe_S_CS"/>
</dbReference>
<dbReference type="SUPFAM" id="SSF46548">
    <property type="entry name" value="alpha-helical ferredoxin"/>
    <property type="match status" value="1"/>
</dbReference>
<dbReference type="InterPro" id="IPR004017">
    <property type="entry name" value="Cys_rich_dom"/>
</dbReference>
<name>A0AAU0URE4_9FIRM</name>
<dbReference type="PANTHER" id="PTHR43255">
    <property type="entry name" value="IRON-SULFUR-BINDING OXIDOREDUCTASE FADF-RELATED-RELATED"/>
    <property type="match status" value="1"/>
</dbReference>
<dbReference type="AlphaFoldDB" id="A0AAU0URE4"/>
<keyword evidence="2" id="KW-0479">Metal-binding</keyword>
<organism evidence="7 8">
    <name type="scientific">Metallumcola ferriviriculae</name>
    <dbReference type="NCBI Taxonomy" id="3039180"/>
    <lineage>
        <taxon>Bacteria</taxon>
        <taxon>Bacillati</taxon>
        <taxon>Bacillota</taxon>
        <taxon>Clostridia</taxon>
        <taxon>Neomoorellales</taxon>
        <taxon>Desulfitibacteraceae</taxon>
        <taxon>Metallumcola</taxon>
    </lineage>
</organism>
<evidence type="ECO:0000256" key="2">
    <source>
        <dbReference type="ARBA" id="ARBA00022723"/>
    </source>
</evidence>
<keyword evidence="5" id="KW-0411">Iron-sulfur</keyword>
<dbReference type="PROSITE" id="PS51379">
    <property type="entry name" value="4FE4S_FER_2"/>
    <property type="match status" value="1"/>
</dbReference>
<gene>
    <name evidence="7" type="ORF">MFMK1_003223</name>
</gene>
<dbReference type="GO" id="GO:0051539">
    <property type="term" value="F:4 iron, 4 sulfur cluster binding"/>
    <property type="evidence" value="ECO:0007669"/>
    <property type="project" value="UniProtKB-KW"/>
</dbReference>
<evidence type="ECO:0000256" key="4">
    <source>
        <dbReference type="ARBA" id="ARBA00023004"/>
    </source>
</evidence>
<proteinExistence type="predicted"/>
<evidence type="ECO:0000256" key="1">
    <source>
        <dbReference type="ARBA" id="ARBA00022485"/>
    </source>
</evidence>
<dbReference type="Proteomes" id="UP001329915">
    <property type="component" value="Chromosome"/>
</dbReference>
<dbReference type="Pfam" id="PF02754">
    <property type="entry name" value="CCG"/>
    <property type="match status" value="2"/>
</dbReference>
<dbReference type="Pfam" id="PF13183">
    <property type="entry name" value="Fer4_8"/>
    <property type="match status" value="1"/>
</dbReference>
<dbReference type="InterPro" id="IPR009051">
    <property type="entry name" value="Helical_ferredxn"/>
</dbReference>
<keyword evidence="8" id="KW-1185">Reference proteome</keyword>
<dbReference type="KEGG" id="dbc:MFMK1_003223"/>
<keyword evidence="4" id="KW-0408">Iron</keyword>
<dbReference type="PROSITE" id="PS00198">
    <property type="entry name" value="4FE4S_FER_1"/>
    <property type="match status" value="2"/>
</dbReference>